<protein>
    <submittedName>
        <fullName evidence="1">YbbR-like protein</fullName>
    </submittedName>
</protein>
<dbReference type="Pfam" id="PF07949">
    <property type="entry name" value="YbbR"/>
    <property type="match status" value="2"/>
</dbReference>
<dbReference type="InterPro" id="IPR053154">
    <property type="entry name" value="c-di-AMP_regulator"/>
</dbReference>
<sequence>MKKKLTNNFVLKFIALLFSAFLWLIVMNISRPIVTKTFYPEITVANPEVVTEHGQTFKIADDVKQIAVTVKAERSIMEKIKTEDIKAVADLKEEQSGSVPVRITIEGFEGDYKEALPNPRNIQIVKENIENKTFPVTAIATGDLQSGYVIGELEAEPQSIDISGPKSSLGRISKVVARVDVSGLSEDTTLKADELIYYDSADNVIDKSLLSSDVDSSGVNIKVHLLETKEVELKFDQSEIGTESGYAVSGLQIEPQRITIMGNREDVEKIDDIEVASSALKQENLTETTKVVVNITDYLPDGISLADSSAGSVVVNILVEKEGIKNIAIPVRSIAVNNLPEGMELSYGPEQNVELQFEGLDEALENMSAEKIAASIDLKSYSEEGTYDVPVTIASLPEGCSFVGGATIQVILTKK</sequence>
<dbReference type="InterPro" id="IPR012505">
    <property type="entry name" value="YbbR"/>
</dbReference>
<gene>
    <name evidence="1" type="ORF">CNLFYP112_02167</name>
</gene>
<dbReference type="PANTHER" id="PTHR37804">
    <property type="entry name" value="CDAA REGULATORY PROTEIN CDAR"/>
    <property type="match status" value="1"/>
</dbReference>
<accession>A0A6N2UM60</accession>
<proteinExistence type="predicted"/>
<dbReference type="AlphaFoldDB" id="A0A6N2UM60"/>
<organism evidence="1">
    <name type="scientific">[Clostridium] nexile</name>
    <dbReference type="NCBI Taxonomy" id="29361"/>
    <lineage>
        <taxon>Bacteria</taxon>
        <taxon>Bacillati</taxon>
        <taxon>Bacillota</taxon>
        <taxon>Clostridia</taxon>
        <taxon>Lachnospirales</taxon>
        <taxon>Lachnospiraceae</taxon>
        <taxon>Tyzzerella</taxon>
    </lineage>
</organism>
<dbReference type="Gene3D" id="2.170.120.40">
    <property type="entry name" value="YbbR-like domain"/>
    <property type="match status" value="2"/>
</dbReference>
<dbReference type="Gene3D" id="2.170.120.30">
    <property type="match status" value="2"/>
</dbReference>
<name>A0A6N2UM60_9FIRM</name>
<dbReference type="PANTHER" id="PTHR37804:SF1">
    <property type="entry name" value="CDAA REGULATORY PROTEIN CDAR"/>
    <property type="match status" value="1"/>
</dbReference>
<dbReference type="EMBL" id="CACRTG010000021">
    <property type="protein sequence ID" value="VYT18809.1"/>
    <property type="molecule type" value="Genomic_DNA"/>
</dbReference>
<evidence type="ECO:0000313" key="1">
    <source>
        <dbReference type="EMBL" id="VYT18809.1"/>
    </source>
</evidence>
<reference evidence="1" key="1">
    <citation type="submission" date="2019-11" db="EMBL/GenBank/DDBJ databases">
        <authorList>
            <person name="Feng L."/>
        </authorList>
    </citation>
    <scope>NUCLEOTIDE SEQUENCE</scope>
    <source>
        <strain evidence="1">CnexileLFYP112</strain>
    </source>
</reference>